<keyword evidence="3" id="KW-1185">Reference proteome</keyword>
<proteinExistence type="predicted"/>
<dbReference type="EMBL" id="JACVVK020000070">
    <property type="protein sequence ID" value="KAK7496062.1"/>
    <property type="molecule type" value="Genomic_DNA"/>
</dbReference>
<reference evidence="2 3" key="1">
    <citation type="journal article" date="2023" name="Sci. Data">
        <title>Genome assembly of the Korean intertidal mud-creeper Batillaria attramentaria.</title>
        <authorList>
            <person name="Patra A.K."/>
            <person name="Ho P.T."/>
            <person name="Jun S."/>
            <person name="Lee S.J."/>
            <person name="Kim Y."/>
            <person name="Won Y.J."/>
        </authorList>
    </citation>
    <scope>NUCLEOTIDE SEQUENCE [LARGE SCALE GENOMIC DNA]</scope>
    <source>
        <strain evidence="2">Wonlab-2016</strain>
    </source>
</reference>
<feature type="region of interest" description="Disordered" evidence="1">
    <location>
        <begin position="46"/>
        <end position="96"/>
    </location>
</feature>
<protein>
    <submittedName>
        <fullName evidence="2">Uncharacterized protein</fullName>
    </submittedName>
</protein>
<name>A0ABD0LAB2_9CAEN</name>
<dbReference type="Proteomes" id="UP001519460">
    <property type="component" value="Unassembled WGS sequence"/>
</dbReference>
<evidence type="ECO:0000313" key="3">
    <source>
        <dbReference type="Proteomes" id="UP001519460"/>
    </source>
</evidence>
<feature type="compositionally biased region" description="Basic and acidic residues" evidence="1">
    <location>
        <begin position="73"/>
        <end position="96"/>
    </location>
</feature>
<organism evidence="2 3">
    <name type="scientific">Batillaria attramentaria</name>
    <dbReference type="NCBI Taxonomy" id="370345"/>
    <lineage>
        <taxon>Eukaryota</taxon>
        <taxon>Metazoa</taxon>
        <taxon>Spiralia</taxon>
        <taxon>Lophotrochozoa</taxon>
        <taxon>Mollusca</taxon>
        <taxon>Gastropoda</taxon>
        <taxon>Caenogastropoda</taxon>
        <taxon>Sorbeoconcha</taxon>
        <taxon>Cerithioidea</taxon>
        <taxon>Batillariidae</taxon>
        <taxon>Batillaria</taxon>
    </lineage>
</organism>
<sequence length="195" mass="22432">MHVISFRKRFFLRSNQPSIKPSSRAVNVTIKKAYRRIAAPLKNHKTGREGRTINFSRGGRQLVDSINTTQTPEQKKESVEEYRDHSKVTDDPQKPREGRQECVNIRFWSMHEKCCVVMISMDMMEACSWSAFCRLNYVNGYQQMHSTSDLQSVTAVVTKWCFGKHLQKIIQYFTVKRIHPASLGMSPDGSALTSV</sequence>
<gene>
    <name evidence="2" type="ORF">BaRGS_00012763</name>
</gene>
<comment type="caution">
    <text evidence="2">The sequence shown here is derived from an EMBL/GenBank/DDBJ whole genome shotgun (WGS) entry which is preliminary data.</text>
</comment>
<accession>A0ABD0LAB2</accession>
<dbReference type="AlphaFoldDB" id="A0ABD0LAB2"/>
<evidence type="ECO:0000313" key="2">
    <source>
        <dbReference type="EMBL" id="KAK7496062.1"/>
    </source>
</evidence>
<evidence type="ECO:0000256" key="1">
    <source>
        <dbReference type="SAM" id="MobiDB-lite"/>
    </source>
</evidence>